<feature type="compositionally biased region" description="Basic and acidic residues" evidence="1">
    <location>
        <begin position="40"/>
        <end position="66"/>
    </location>
</feature>
<accession>A0A1G6MB52</accession>
<feature type="region of interest" description="Disordered" evidence="1">
    <location>
        <begin position="1"/>
        <end position="95"/>
    </location>
</feature>
<name>A0A1G6MB52_9BACT</name>
<evidence type="ECO:0000313" key="2">
    <source>
        <dbReference type="EMBL" id="SDC52743.1"/>
    </source>
</evidence>
<protein>
    <submittedName>
        <fullName evidence="2">Uncharacterized protein</fullName>
    </submittedName>
</protein>
<organism evidence="2 3">
    <name type="scientific">Williamwhitmania taraxaci</name>
    <dbReference type="NCBI Taxonomy" id="1640674"/>
    <lineage>
        <taxon>Bacteria</taxon>
        <taxon>Pseudomonadati</taxon>
        <taxon>Bacteroidota</taxon>
        <taxon>Bacteroidia</taxon>
        <taxon>Bacteroidales</taxon>
        <taxon>Williamwhitmaniaceae</taxon>
        <taxon>Williamwhitmania</taxon>
    </lineage>
</organism>
<dbReference type="Proteomes" id="UP000199452">
    <property type="component" value="Unassembled WGS sequence"/>
</dbReference>
<gene>
    <name evidence="2" type="ORF">SAMN05216323_103524</name>
</gene>
<feature type="compositionally biased region" description="Low complexity" evidence="1">
    <location>
        <begin position="77"/>
        <end position="88"/>
    </location>
</feature>
<keyword evidence="3" id="KW-1185">Reference proteome</keyword>
<evidence type="ECO:0000256" key="1">
    <source>
        <dbReference type="SAM" id="MobiDB-lite"/>
    </source>
</evidence>
<sequence length="150" mass="15942">MNPEEKDNGTTTKTGGETNQGATPPTDNGEEGTKETNIPPKKEGKDKANTPPADKGKGKADEKAAEGKGTGNKAGEESAASATESYSAQKRAAAKQELEMMDKLKVKTLFKNSKGEYFTVENLAHLSETKKENIKTVNRAELIAVANTAE</sequence>
<dbReference type="EMBL" id="FMYP01000035">
    <property type="protein sequence ID" value="SDC52743.1"/>
    <property type="molecule type" value="Genomic_DNA"/>
</dbReference>
<dbReference type="OrthoDB" id="10019227at2"/>
<proteinExistence type="predicted"/>
<reference evidence="2 3" key="1">
    <citation type="submission" date="2016-09" db="EMBL/GenBank/DDBJ databases">
        <authorList>
            <person name="Capua I."/>
            <person name="De Benedictis P."/>
            <person name="Joannis T."/>
            <person name="Lombin L.H."/>
            <person name="Cattoli G."/>
        </authorList>
    </citation>
    <scope>NUCLEOTIDE SEQUENCE [LARGE SCALE GENOMIC DNA]</scope>
    <source>
        <strain evidence="2 3">A7P-90m</strain>
    </source>
</reference>
<dbReference type="AlphaFoldDB" id="A0A1G6MB52"/>
<feature type="compositionally biased region" description="Low complexity" evidence="1">
    <location>
        <begin position="9"/>
        <end position="19"/>
    </location>
</feature>
<evidence type="ECO:0000313" key="3">
    <source>
        <dbReference type="Proteomes" id="UP000199452"/>
    </source>
</evidence>
<dbReference type="STRING" id="1640674.SAMN05216323_103524"/>
<dbReference type="RefSeq" id="WP_092438599.1">
    <property type="nucleotide sequence ID" value="NZ_FMYP01000035.1"/>
</dbReference>